<name>A0A5C4THD4_9BACL</name>
<dbReference type="AlphaFoldDB" id="A0A5C4THD4"/>
<gene>
    <name evidence="2" type="ORF">FE784_01725</name>
</gene>
<reference evidence="2 3" key="1">
    <citation type="submission" date="2019-05" db="EMBL/GenBank/DDBJ databases">
        <title>We sequenced the genome of Paenibacillus hemerocallicola KCTC 33185 for further insight into its adaptation and study the phylogeny of Paenibacillus.</title>
        <authorList>
            <person name="Narsing Rao M.P."/>
        </authorList>
    </citation>
    <scope>NUCLEOTIDE SEQUENCE [LARGE SCALE GENOMIC DNA]</scope>
    <source>
        <strain evidence="2 3">KCTC 33185</strain>
    </source>
</reference>
<proteinExistence type="predicted"/>
<dbReference type="EMBL" id="VDCQ01000002">
    <property type="protein sequence ID" value="TNJ67890.1"/>
    <property type="molecule type" value="Genomic_DNA"/>
</dbReference>
<keyword evidence="1" id="KW-0732">Signal</keyword>
<accession>A0A5C4THD4</accession>
<protein>
    <submittedName>
        <fullName evidence="2">Uncharacterized protein</fullName>
    </submittedName>
</protein>
<sequence length="382" mass="41576">MRRFRGIVRPIAAVCILLGLLLMGSPVAKAETRGDESVQFTIAVKVSPEAPHATSVSIARNDWEKAWKAAVAAEEQSSAPSIPYTDVYMEIAEGDGRRTFAMREDGVLVESGTNRSFALSAKIRKQWLKYAGKLRTQHYGDMLDWEVAKGRLPLKSKLTVVDLETGLSFQAQRRAGSHHADVQPLTKNDTAVMRQIYGGAWSWKRRAILVLSDGKPIAASMHGMPHGGDGIPDNGFSGHFCIHFLGSSTHRSGQVDLAHQLMVHKAAGKLDAAVSGFSPEQIAETLFEALRQQDKALLQAALRGAPIPTQAQFEKLLLTVEGARIAPIKPRTVDPDSVTAQIPVKVTLDGRGGGMREETFRLDFVRETAHSPWVLSGAESGK</sequence>
<evidence type="ECO:0000256" key="1">
    <source>
        <dbReference type="SAM" id="SignalP"/>
    </source>
</evidence>
<evidence type="ECO:0000313" key="2">
    <source>
        <dbReference type="EMBL" id="TNJ67890.1"/>
    </source>
</evidence>
<dbReference type="RefSeq" id="WP_139600397.1">
    <property type="nucleotide sequence ID" value="NZ_VDCQ01000002.1"/>
</dbReference>
<feature type="signal peptide" evidence="1">
    <location>
        <begin position="1"/>
        <end position="30"/>
    </location>
</feature>
<dbReference type="OrthoDB" id="529831at2"/>
<organism evidence="2 3">
    <name type="scientific">Paenibacillus hemerocallicola</name>
    <dbReference type="NCBI Taxonomy" id="1172614"/>
    <lineage>
        <taxon>Bacteria</taxon>
        <taxon>Bacillati</taxon>
        <taxon>Bacillota</taxon>
        <taxon>Bacilli</taxon>
        <taxon>Bacillales</taxon>
        <taxon>Paenibacillaceae</taxon>
        <taxon>Paenibacillus</taxon>
    </lineage>
</organism>
<dbReference type="Proteomes" id="UP000307943">
    <property type="component" value="Unassembled WGS sequence"/>
</dbReference>
<keyword evidence="3" id="KW-1185">Reference proteome</keyword>
<evidence type="ECO:0000313" key="3">
    <source>
        <dbReference type="Proteomes" id="UP000307943"/>
    </source>
</evidence>
<comment type="caution">
    <text evidence="2">The sequence shown here is derived from an EMBL/GenBank/DDBJ whole genome shotgun (WGS) entry which is preliminary data.</text>
</comment>
<feature type="chain" id="PRO_5023149975" evidence="1">
    <location>
        <begin position="31"/>
        <end position="382"/>
    </location>
</feature>